<keyword evidence="1" id="KW-0812">Transmembrane</keyword>
<organism evidence="2 3">
    <name type="scientific">Photobacterium profundum (strain SS9)</name>
    <dbReference type="NCBI Taxonomy" id="298386"/>
    <lineage>
        <taxon>Bacteria</taxon>
        <taxon>Pseudomonadati</taxon>
        <taxon>Pseudomonadota</taxon>
        <taxon>Gammaproteobacteria</taxon>
        <taxon>Vibrionales</taxon>
        <taxon>Vibrionaceae</taxon>
        <taxon>Photobacterium</taxon>
    </lineage>
</organism>
<evidence type="ECO:0000313" key="3">
    <source>
        <dbReference type="Proteomes" id="UP000000593"/>
    </source>
</evidence>
<dbReference type="EMBL" id="CR378669">
    <property type="protein sequence ID" value="CAG20455.1"/>
    <property type="molecule type" value="Genomic_DNA"/>
</dbReference>
<feature type="transmembrane region" description="Helical" evidence="1">
    <location>
        <begin position="39"/>
        <end position="63"/>
    </location>
</feature>
<name>Q6LQH1_PHOPR</name>
<reference evidence="3" key="1">
    <citation type="journal article" date="2005" name="Science">
        <title>Life at depth: Photobacterium profundum genome sequence and expression analysis.</title>
        <authorList>
            <person name="Vezzi A."/>
            <person name="Campanaro S."/>
            <person name="D'Angelo M."/>
            <person name="Simonato F."/>
            <person name="Vitulo N."/>
            <person name="Lauro F.M."/>
            <person name="Cestaro A."/>
            <person name="Malacrida G."/>
            <person name="Simionati B."/>
            <person name="Cannata N."/>
            <person name="Romualdi C."/>
            <person name="Bartlett D.H."/>
            <person name="Valle G."/>
        </authorList>
    </citation>
    <scope>NUCLEOTIDE SEQUENCE [LARGE SCALE GENOMIC DNA]</scope>
    <source>
        <strain evidence="3">ATCC BAA-1253 / SS9</strain>
    </source>
</reference>
<dbReference type="KEGG" id="ppr:PBPRA2053"/>
<evidence type="ECO:0000256" key="1">
    <source>
        <dbReference type="SAM" id="Phobius"/>
    </source>
</evidence>
<keyword evidence="3" id="KW-1185">Reference proteome</keyword>
<gene>
    <name evidence="2" type="ordered locus">PBPRA2053</name>
</gene>
<keyword evidence="1" id="KW-0472">Membrane</keyword>
<dbReference type="AlphaFoldDB" id="Q6LQH1"/>
<dbReference type="Proteomes" id="UP000000593">
    <property type="component" value="Chromosome 1"/>
</dbReference>
<evidence type="ECO:0000313" key="2">
    <source>
        <dbReference type="EMBL" id="CAG20455.1"/>
    </source>
</evidence>
<protein>
    <submittedName>
        <fullName evidence="2">Uncharacterized protein</fullName>
    </submittedName>
</protein>
<proteinExistence type="predicted"/>
<sequence>MLEKSEPCKAFRWRNLKPHLLNQVMWQKHIAQMFSISSMIYTANLVFPIPHLILLLSFIAKGLRDDFLIRYRKQRYRFSWRLIIKRFKTSITL</sequence>
<dbReference type="HOGENOM" id="CLU_2397071_0_0_6"/>
<accession>Q6LQH1</accession>
<keyword evidence="1" id="KW-1133">Transmembrane helix</keyword>